<dbReference type="OrthoDB" id="5798736at2759"/>
<dbReference type="InterPro" id="IPR011029">
    <property type="entry name" value="DEATH-like_dom_sf"/>
</dbReference>
<proteinExistence type="predicted"/>
<dbReference type="EMBL" id="LIAE01007226">
    <property type="protein sequence ID" value="PAV80827.1"/>
    <property type="molecule type" value="Genomic_DNA"/>
</dbReference>
<protein>
    <recommendedName>
        <fullName evidence="3">CARD domain-containing protein</fullName>
    </recommendedName>
</protein>
<name>A0A2A2L436_9BILA</name>
<evidence type="ECO:0000313" key="2">
    <source>
        <dbReference type="Proteomes" id="UP000218231"/>
    </source>
</evidence>
<organism evidence="1 2">
    <name type="scientific">Diploscapter pachys</name>
    <dbReference type="NCBI Taxonomy" id="2018661"/>
    <lineage>
        <taxon>Eukaryota</taxon>
        <taxon>Metazoa</taxon>
        <taxon>Ecdysozoa</taxon>
        <taxon>Nematoda</taxon>
        <taxon>Chromadorea</taxon>
        <taxon>Rhabditida</taxon>
        <taxon>Rhabditina</taxon>
        <taxon>Rhabditomorpha</taxon>
        <taxon>Rhabditoidea</taxon>
        <taxon>Rhabditidae</taxon>
        <taxon>Diploscapter</taxon>
    </lineage>
</organism>
<dbReference type="AlphaFoldDB" id="A0A2A2L436"/>
<sequence>MDYMREDRRESEAIRLESLRPLLQGIDLRDLAPVLVARNIIKSYEMNKLYAESTADAQINAFIELLKTKYDWTGALTDALIRNGKCNIAQKLMEMQSPKSARA</sequence>
<reference evidence="1 2" key="1">
    <citation type="journal article" date="2017" name="Curr. Biol.">
        <title>Genome architecture and evolution of a unichromosomal asexual nematode.</title>
        <authorList>
            <person name="Fradin H."/>
            <person name="Zegar C."/>
            <person name="Gutwein M."/>
            <person name="Lucas J."/>
            <person name="Kovtun M."/>
            <person name="Corcoran D."/>
            <person name="Baugh L.R."/>
            <person name="Kiontke K."/>
            <person name="Gunsalus K."/>
            <person name="Fitch D.H."/>
            <person name="Piano F."/>
        </authorList>
    </citation>
    <scope>NUCLEOTIDE SEQUENCE [LARGE SCALE GENOMIC DNA]</scope>
    <source>
        <strain evidence="1">PF1309</strain>
    </source>
</reference>
<comment type="caution">
    <text evidence="1">The sequence shown here is derived from an EMBL/GenBank/DDBJ whole genome shotgun (WGS) entry which is preliminary data.</text>
</comment>
<accession>A0A2A2L436</accession>
<dbReference type="Gene3D" id="1.10.533.10">
    <property type="entry name" value="Death Domain, Fas"/>
    <property type="match status" value="1"/>
</dbReference>
<dbReference type="SUPFAM" id="SSF47986">
    <property type="entry name" value="DEATH domain"/>
    <property type="match status" value="1"/>
</dbReference>
<dbReference type="CDD" id="cd01671">
    <property type="entry name" value="CARD"/>
    <property type="match status" value="1"/>
</dbReference>
<gene>
    <name evidence="1" type="ORF">WR25_17069</name>
</gene>
<evidence type="ECO:0008006" key="3">
    <source>
        <dbReference type="Google" id="ProtNLM"/>
    </source>
</evidence>
<dbReference type="Proteomes" id="UP000218231">
    <property type="component" value="Unassembled WGS sequence"/>
</dbReference>
<keyword evidence="2" id="KW-1185">Reference proteome</keyword>
<evidence type="ECO:0000313" key="1">
    <source>
        <dbReference type="EMBL" id="PAV80827.1"/>
    </source>
</evidence>